<feature type="transmembrane region" description="Helical" evidence="8">
    <location>
        <begin position="54"/>
        <end position="78"/>
    </location>
</feature>
<dbReference type="EMBL" id="JANBVO010000002">
    <property type="protein sequence ID" value="KAJ9156094.1"/>
    <property type="molecule type" value="Genomic_DNA"/>
</dbReference>
<dbReference type="InterPro" id="IPR020846">
    <property type="entry name" value="MFS_dom"/>
</dbReference>
<dbReference type="AlphaFoldDB" id="A0AA38RRR0"/>
<evidence type="ECO:0000259" key="9">
    <source>
        <dbReference type="PROSITE" id="PS50850"/>
    </source>
</evidence>
<keyword evidence="11" id="KW-1185">Reference proteome</keyword>
<keyword evidence="3 7" id="KW-0813">Transport</keyword>
<dbReference type="FunFam" id="1.20.1250.20:FF:000117">
    <property type="entry name" value="MFS hexose transporter"/>
    <property type="match status" value="1"/>
</dbReference>
<feature type="transmembrane region" description="Helical" evidence="8">
    <location>
        <begin position="443"/>
        <end position="461"/>
    </location>
</feature>
<feature type="transmembrane region" description="Helical" evidence="8">
    <location>
        <begin position="345"/>
        <end position="366"/>
    </location>
</feature>
<feature type="transmembrane region" description="Helical" evidence="8">
    <location>
        <begin position="375"/>
        <end position="396"/>
    </location>
</feature>
<organism evidence="10 11">
    <name type="scientific">Pleurostoma richardsiae</name>
    <dbReference type="NCBI Taxonomy" id="41990"/>
    <lineage>
        <taxon>Eukaryota</taxon>
        <taxon>Fungi</taxon>
        <taxon>Dikarya</taxon>
        <taxon>Ascomycota</taxon>
        <taxon>Pezizomycotina</taxon>
        <taxon>Sordariomycetes</taxon>
        <taxon>Sordariomycetidae</taxon>
        <taxon>Calosphaeriales</taxon>
        <taxon>Pleurostomataceae</taxon>
        <taxon>Pleurostoma</taxon>
    </lineage>
</organism>
<feature type="transmembrane region" description="Helical" evidence="8">
    <location>
        <begin position="307"/>
        <end position="325"/>
    </location>
</feature>
<dbReference type="InterPro" id="IPR005828">
    <property type="entry name" value="MFS_sugar_transport-like"/>
</dbReference>
<protein>
    <submittedName>
        <fullName evidence="10">General substrate transporter</fullName>
    </submittedName>
</protein>
<evidence type="ECO:0000256" key="1">
    <source>
        <dbReference type="ARBA" id="ARBA00004141"/>
    </source>
</evidence>
<keyword evidence="6 8" id="KW-0472">Membrane</keyword>
<feature type="transmembrane region" description="Helical" evidence="8">
    <location>
        <begin position="408"/>
        <end position="431"/>
    </location>
</feature>
<comment type="similarity">
    <text evidence="2 7">Belongs to the major facilitator superfamily. Sugar transporter (TC 2.A.1.1) family.</text>
</comment>
<evidence type="ECO:0000313" key="11">
    <source>
        <dbReference type="Proteomes" id="UP001174694"/>
    </source>
</evidence>
<evidence type="ECO:0000256" key="3">
    <source>
        <dbReference type="ARBA" id="ARBA00022448"/>
    </source>
</evidence>
<evidence type="ECO:0000313" key="10">
    <source>
        <dbReference type="EMBL" id="KAJ9156094.1"/>
    </source>
</evidence>
<dbReference type="GO" id="GO:0005351">
    <property type="term" value="F:carbohydrate:proton symporter activity"/>
    <property type="evidence" value="ECO:0007669"/>
    <property type="project" value="TreeGrafter"/>
</dbReference>
<dbReference type="PANTHER" id="PTHR48022">
    <property type="entry name" value="PLASTIDIC GLUCOSE TRANSPORTER 4"/>
    <property type="match status" value="1"/>
</dbReference>
<feature type="domain" description="Major facilitator superfamily (MFS) profile" evidence="9">
    <location>
        <begin position="60"/>
        <end position="496"/>
    </location>
</feature>
<dbReference type="Proteomes" id="UP001174694">
    <property type="component" value="Unassembled WGS sequence"/>
</dbReference>
<name>A0AA38RRR0_9PEZI</name>
<dbReference type="GO" id="GO:0016020">
    <property type="term" value="C:membrane"/>
    <property type="evidence" value="ECO:0007669"/>
    <property type="project" value="UniProtKB-SubCell"/>
</dbReference>
<evidence type="ECO:0000256" key="6">
    <source>
        <dbReference type="ARBA" id="ARBA00023136"/>
    </source>
</evidence>
<feature type="transmembrane region" description="Helical" evidence="8">
    <location>
        <begin position="222"/>
        <end position="239"/>
    </location>
</feature>
<dbReference type="PRINTS" id="PR00171">
    <property type="entry name" value="SUGRTRNSPORT"/>
</dbReference>
<evidence type="ECO:0000256" key="5">
    <source>
        <dbReference type="ARBA" id="ARBA00022989"/>
    </source>
</evidence>
<evidence type="ECO:0000256" key="7">
    <source>
        <dbReference type="RuleBase" id="RU003346"/>
    </source>
</evidence>
<dbReference type="NCBIfam" id="TIGR00879">
    <property type="entry name" value="SP"/>
    <property type="match status" value="1"/>
</dbReference>
<dbReference type="PROSITE" id="PS50850">
    <property type="entry name" value="MFS"/>
    <property type="match status" value="1"/>
</dbReference>
<dbReference type="InterPro" id="IPR050360">
    <property type="entry name" value="MFS_Sugar_Transporters"/>
</dbReference>
<feature type="transmembrane region" description="Helical" evidence="8">
    <location>
        <begin position="158"/>
        <end position="178"/>
    </location>
</feature>
<comment type="subcellular location">
    <subcellularLocation>
        <location evidence="1">Membrane</location>
        <topology evidence="1">Multi-pass membrane protein</topology>
    </subcellularLocation>
</comment>
<dbReference type="Gene3D" id="1.20.1250.20">
    <property type="entry name" value="MFS general substrate transporter like domains"/>
    <property type="match status" value="1"/>
</dbReference>
<keyword evidence="5 8" id="KW-1133">Transmembrane helix</keyword>
<feature type="transmembrane region" description="Helical" evidence="8">
    <location>
        <begin position="190"/>
        <end position="210"/>
    </location>
</feature>
<accession>A0AA38RRR0</accession>
<dbReference type="SUPFAM" id="SSF103473">
    <property type="entry name" value="MFS general substrate transporter"/>
    <property type="match status" value="1"/>
</dbReference>
<proteinExistence type="inferred from homology"/>
<dbReference type="PANTHER" id="PTHR48022:SF29">
    <property type="entry name" value="SUGAR TRANSPORTER, PUTATIVE (AFU_ORTHOLOGUE AFUA_6G14500)-RELATED"/>
    <property type="match status" value="1"/>
</dbReference>
<gene>
    <name evidence="10" type="ORF">NKR23_g1476</name>
</gene>
<comment type="caution">
    <text evidence="10">The sequence shown here is derived from an EMBL/GenBank/DDBJ whole genome shotgun (WGS) entry which is preliminary data.</text>
</comment>
<feature type="transmembrane region" description="Helical" evidence="8">
    <location>
        <begin position="473"/>
        <end position="493"/>
    </location>
</feature>
<evidence type="ECO:0000256" key="4">
    <source>
        <dbReference type="ARBA" id="ARBA00022692"/>
    </source>
</evidence>
<feature type="transmembrane region" description="Helical" evidence="8">
    <location>
        <begin position="98"/>
        <end position="117"/>
    </location>
</feature>
<dbReference type="InterPro" id="IPR036259">
    <property type="entry name" value="MFS_trans_sf"/>
</dbReference>
<evidence type="ECO:0000256" key="2">
    <source>
        <dbReference type="ARBA" id="ARBA00010992"/>
    </source>
</evidence>
<reference evidence="10" key="1">
    <citation type="submission" date="2022-07" db="EMBL/GenBank/DDBJ databases">
        <title>Fungi with potential for degradation of polypropylene.</title>
        <authorList>
            <person name="Gostincar C."/>
        </authorList>
    </citation>
    <scope>NUCLEOTIDE SEQUENCE</scope>
    <source>
        <strain evidence="10">EXF-13308</strain>
    </source>
</reference>
<sequence length="528" mass="57992">MASEKGDVKGSAALEADETASISQGRLDTIHNIDERVQHLAREAPPFYRNHNLLILYMLMVPGCIIPAVTLGFDSAMMNGLQSVPTWLSYFGNPEGSTLGILNAVLALGAICATPFISPVCDRWGRRMGIFVGAIIMLIGGVIQGASVHIAMFIISRFVIGSGLIFANACVPVLMGELAHPKDRMVVTSLYQTSWYIGAIIAAWTTFGTFRIDNNWAWRIPSYMQAGFAVIQIMGVWFLPESPRFLIAKGRTNEAKAVLTKYHANGDEESALVDLAFAEMRATIESEMTAMKGWKTLLQTPGNRRRMLLMVLLGLFSQWSGNGLVSYYLGKVLATVGVTSSNTQTIINGCLMIFNWITATTSAFLTAKLKRRTQFLISGFGMLAVFSAQTLCAGLFNEHGNQGAGYGVVAMLFVYYAFYNLGFNALVYSYPVEVLPYPIRAKGFSVLMFFGKVANFLNTFVNPIGLQAMSWKYYAVYVGWLCVECGCIWAFFVETKGPSLEAIATAFDGERVAVHVGQLKEVEDKTKE</sequence>
<evidence type="ECO:0000256" key="8">
    <source>
        <dbReference type="SAM" id="Phobius"/>
    </source>
</evidence>
<keyword evidence="4 8" id="KW-0812">Transmembrane</keyword>
<feature type="transmembrane region" description="Helical" evidence="8">
    <location>
        <begin position="129"/>
        <end position="152"/>
    </location>
</feature>
<dbReference type="Pfam" id="PF00083">
    <property type="entry name" value="Sugar_tr"/>
    <property type="match status" value="1"/>
</dbReference>
<dbReference type="InterPro" id="IPR003663">
    <property type="entry name" value="Sugar/inositol_transpt"/>
</dbReference>